<reference evidence="1" key="1">
    <citation type="submission" date="2023-01" db="EMBL/GenBank/DDBJ databases">
        <title>Genome assembly of the deep-sea coral Lophelia pertusa.</title>
        <authorList>
            <person name="Herrera S."/>
            <person name="Cordes E."/>
        </authorList>
    </citation>
    <scope>NUCLEOTIDE SEQUENCE</scope>
    <source>
        <strain evidence="1">USNM1676648</strain>
        <tissue evidence="1">Polyp</tissue>
    </source>
</reference>
<name>A0A9X0CPD0_9CNID</name>
<evidence type="ECO:0000313" key="1">
    <source>
        <dbReference type="EMBL" id="KAJ7369298.1"/>
    </source>
</evidence>
<organism evidence="1 2">
    <name type="scientific">Desmophyllum pertusum</name>
    <dbReference type="NCBI Taxonomy" id="174260"/>
    <lineage>
        <taxon>Eukaryota</taxon>
        <taxon>Metazoa</taxon>
        <taxon>Cnidaria</taxon>
        <taxon>Anthozoa</taxon>
        <taxon>Hexacorallia</taxon>
        <taxon>Scleractinia</taxon>
        <taxon>Caryophylliina</taxon>
        <taxon>Caryophylliidae</taxon>
        <taxon>Desmophyllum</taxon>
    </lineage>
</organism>
<keyword evidence="2" id="KW-1185">Reference proteome</keyword>
<accession>A0A9X0CPD0</accession>
<dbReference type="EMBL" id="MU827084">
    <property type="protein sequence ID" value="KAJ7369298.1"/>
    <property type="molecule type" value="Genomic_DNA"/>
</dbReference>
<sequence length="204" mass="23088">MLPYCKQDKEYRTDSCKSLEAALQFQQRIYDPDPLGADTSKQLKLGYGKSGPYVNFTAQLTCYSPGGLVFGIQLGKLAVNKGCYKDPVQVLNKGEVLTTLPNSSEKRLVEAGGQEWLMLAQYSLREECSPECSRWHEEFLSVWRRANTSLRNEMDKRKEKERLALEKTEENGCDETGNYFESTLIKERSTVTSITGPLLVFHGP</sequence>
<proteinExistence type="predicted"/>
<evidence type="ECO:0000313" key="2">
    <source>
        <dbReference type="Proteomes" id="UP001163046"/>
    </source>
</evidence>
<gene>
    <name evidence="1" type="ORF">OS493_039925</name>
</gene>
<dbReference type="Proteomes" id="UP001163046">
    <property type="component" value="Unassembled WGS sequence"/>
</dbReference>
<protein>
    <submittedName>
        <fullName evidence="1">Uncharacterized protein</fullName>
    </submittedName>
</protein>
<comment type="caution">
    <text evidence="1">The sequence shown here is derived from an EMBL/GenBank/DDBJ whole genome shotgun (WGS) entry which is preliminary data.</text>
</comment>
<dbReference type="AlphaFoldDB" id="A0A9X0CPD0"/>